<proteinExistence type="predicted"/>
<sequence length="78" mass="9545">MIFNDRERKSKYDDFLAKYAGDNDLLELIKWCALDWEETKENYYQNYGKYPEQRNLLIKLKFDLVNKKNEIIENMKGE</sequence>
<protein>
    <submittedName>
        <fullName evidence="1">Uncharacterized protein</fullName>
    </submittedName>
</protein>
<name>A0A8S5N790_9CAUD</name>
<accession>A0A8S5N790</accession>
<reference evidence="1" key="1">
    <citation type="journal article" date="2021" name="Proc. Natl. Acad. Sci. U.S.A.">
        <title>A Catalog of Tens of Thousands of Viruses from Human Metagenomes Reveals Hidden Associations with Chronic Diseases.</title>
        <authorList>
            <person name="Tisza M.J."/>
            <person name="Buck C.B."/>
        </authorList>
    </citation>
    <scope>NUCLEOTIDE SEQUENCE</scope>
    <source>
        <strain evidence="1">Ct7K12</strain>
    </source>
</reference>
<organism evidence="1">
    <name type="scientific">Podoviridae sp. ct7K12</name>
    <dbReference type="NCBI Taxonomy" id="2826540"/>
    <lineage>
        <taxon>Viruses</taxon>
        <taxon>Duplodnaviria</taxon>
        <taxon>Heunggongvirae</taxon>
        <taxon>Uroviricota</taxon>
        <taxon>Caudoviricetes</taxon>
    </lineage>
</organism>
<dbReference type="EMBL" id="BK015083">
    <property type="protein sequence ID" value="DAD90348.1"/>
    <property type="molecule type" value="Genomic_DNA"/>
</dbReference>
<evidence type="ECO:0000313" key="1">
    <source>
        <dbReference type="EMBL" id="DAD90348.1"/>
    </source>
</evidence>